<dbReference type="EMBL" id="CAOQHR010000004">
    <property type="protein sequence ID" value="CAI6334009.1"/>
    <property type="molecule type" value="Genomic_DNA"/>
</dbReference>
<dbReference type="InterPro" id="IPR009737">
    <property type="entry name" value="Aim32/Apd1-like"/>
</dbReference>
<gene>
    <name evidence="3" type="ORF">PDIGIT_LOCUS7062</name>
</gene>
<dbReference type="Pfam" id="PF06999">
    <property type="entry name" value="Suc_Fer-like"/>
    <property type="match status" value="1"/>
</dbReference>
<evidence type="ECO:0000313" key="3">
    <source>
        <dbReference type="EMBL" id="CAI6334009.1"/>
    </source>
</evidence>
<evidence type="ECO:0000256" key="2">
    <source>
        <dbReference type="ARBA" id="ARBA00040895"/>
    </source>
</evidence>
<dbReference type="Proteomes" id="UP001152607">
    <property type="component" value="Unassembled WGS sequence"/>
</dbReference>
<evidence type="ECO:0000256" key="1">
    <source>
        <dbReference type="ARBA" id="ARBA00038208"/>
    </source>
</evidence>
<dbReference type="Gene3D" id="3.40.30.10">
    <property type="entry name" value="Glutaredoxin"/>
    <property type="match status" value="1"/>
</dbReference>
<keyword evidence="4" id="KW-1185">Reference proteome</keyword>
<proteinExistence type="inferred from homology"/>
<dbReference type="AlphaFoldDB" id="A0A9W4XJA4"/>
<comment type="caution">
    <text evidence="3">The sequence shown here is derived from an EMBL/GenBank/DDBJ whole genome shotgun (WGS) entry which is preliminary data.</text>
</comment>
<accession>A0A9W4XJA4</accession>
<dbReference type="SUPFAM" id="SSF52833">
    <property type="entry name" value="Thioredoxin-like"/>
    <property type="match status" value="1"/>
</dbReference>
<sequence>MRTPVRLRIPRTPTLLPRLRTPFFRTISSISTSTSPSNIAYTTNCPAQTCSCSVSTPPDLDIDRASPLLHTVPQYAQHVVLCTGKDDWSSRIEDEEGVSGEFLRGIRGEIGRGGKGFDPFNNILLTMGSFPTTTSTSPTPSATTDSQTATTALLFPSFLRIPLIPTTSPSPSTFATAYLKAEKLHTHHASLTPTQKAALTRDASQASLLPAAEPITRPTILICGHGSRDSRCGALGPVLRTAFQELCARKGVDVDVGIVSHVGGHKFAGNVVLYLPPSYQFAHRHQETDAGSGLAGAGVWYGRVGVEEVEGVVEETLLKGRVIASLLRGGVLGDGRGDLGRVVEGMMAREKGDGAGDALKLKPRVRR</sequence>
<dbReference type="InterPro" id="IPR036249">
    <property type="entry name" value="Thioredoxin-like_sf"/>
</dbReference>
<dbReference type="OrthoDB" id="10253744at2759"/>
<dbReference type="PANTHER" id="PTHR31902">
    <property type="entry name" value="ACTIN PATCHES DISTAL PROTEIN 1"/>
    <property type="match status" value="1"/>
</dbReference>
<organism evidence="3 4">
    <name type="scientific">Periconia digitata</name>
    <dbReference type="NCBI Taxonomy" id="1303443"/>
    <lineage>
        <taxon>Eukaryota</taxon>
        <taxon>Fungi</taxon>
        <taxon>Dikarya</taxon>
        <taxon>Ascomycota</taxon>
        <taxon>Pezizomycotina</taxon>
        <taxon>Dothideomycetes</taxon>
        <taxon>Pleosporomycetidae</taxon>
        <taxon>Pleosporales</taxon>
        <taxon>Massarineae</taxon>
        <taxon>Periconiaceae</taxon>
        <taxon>Periconia</taxon>
    </lineage>
</organism>
<dbReference type="PANTHER" id="PTHR31902:SF7">
    <property type="entry name" value="ALTERED INHERITANCE OF MITOCHONDRIA PROTEIN 32"/>
    <property type="match status" value="1"/>
</dbReference>
<reference evidence="3" key="1">
    <citation type="submission" date="2023-01" db="EMBL/GenBank/DDBJ databases">
        <authorList>
            <person name="Van Ghelder C."/>
            <person name="Rancurel C."/>
        </authorList>
    </citation>
    <scope>NUCLEOTIDE SEQUENCE</scope>
    <source>
        <strain evidence="3">CNCM I-4278</strain>
    </source>
</reference>
<comment type="similarity">
    <text evidence="1">Belongs to the AIM32 family.</text>
</comment>
<dbReference type="CDD" id="cd03062">
    <property type="entry name" value="TRX_Fd_Sucrase"/>
    <property type="match status" value="1"/>
</dbReference>
<name>A0A9W4XJA4_9PLEO</name>
<protein>
    <recommendedName>
        <fullName evidence="2">Altered inheritance of mitochondria protein 32</fullName>
    </recommendedName>
</protein>
<evidence type="ECO:0000313" key="4">
    <source>
        <dbReference type="Proteomes" id="UP001152607"/>
    </source>
</evidence>